<keyword evidence="2" id="KW-0472">Membrane</keyword>
<dbReference type="EMBL" id="CAJPDT010000113">
    <property type="protein sequence ID" value="CAF9938947.1"/>
    <property type="molecule type" value="Genomic_DNA"/>
</dbReference>
<feature type="compositionally biased region" description="Polar residues" evidence="1">
    <location>
        <begin position="1"/>
        <end position="10"/>
    </location>
</feature>
<evidence type="ECO:0000313" key="3">
    <source>
        <dbReference type="EMBL" id="CAF9938947.1"/>
    </source>
</evidence>
<gene>
    <name evidence="3" type="ORF">IMSHALPRED_001149</name>
</gene>
<dbReference type="Proteomes" id="UP000664534">
    <property type="component" value="Unassembled WGS sequence"/>
</dbReference>
<accession>A0A8H3J1F8</accession>
<organism evidence="3 4">
    <name type="scientific">Imshaugia aleurites</name>
    <dbReference type="NCBI Taxonomy" id="172621"/>
    <lineage>
        <taxon>Eukaryota</taxon>
        <taxon>Fungi</taxon>
        <taxon>Dikarya</taxon>
        <taxon>Ascomycota</taxon>
        <taxon>Pezizomycotina</taxon>
        <taxon>Lecanoromycetes</taxon>
        <taxon>OSLEUM clade</taxon>
        <taxon>Lecanoromycetidae</taxon>
        <taxon>Lecanorales</taxon>
        <taxon>Lecanorineae</taxon>
        <taxon>Parmeliaceae</taxon>
        <taxon>Imshaugia</taxon>
    </lineage>
</organism>
<keyword evidence="4" id="KW-1185">Reference proteome</keyword>
<keyword evidence="2" id="KW-1133">Transmembrane helix</keyword>
<sequence>MSFESFSRSSVEGDRLLESPSEAADAEKGQEGRPLADSIQSTWYNTVRLWAKKPRQNIPSLKVVHIKYVLVVFATLFAVLLLSSLGVGLPRNPWKPSQVVQWSKPEGFKIIGLVFFGRRATVEILDCYLKKNLVSNGGYLDEVLFVSLKATEEDDAWLDQLLLSADEYQKVAAKGMGYREVWNKTVERHHMYIKIDDDLVYLSDNAIPQLVYSKMKHPEALDIAANVINAAHLGWMHYHIGAIHSYLPETEPSFSKIMNDPSYGPSAWRASALPTWNATGREENVTDYNRPPPYKGHRWLPLRENDTNISKTPISDSEYDTFGPNWEKWTIAAQTHYSFLQNLEQDRLDRFYFVEGDGREAIWNMAYGRMNINLLAIWGDDVRDNVPFSTFDDEVELSRDLPLRLNRPLLVNTYVLAVHLSFKPQKHIYDTDLISRYRAYANEMVCAADNQIRTE</sequence>
<comment type="caution">
    <text evidence="3">The sequence shown here is derived from an EMBL/GenBank/DDBJ whole genome shotgun (WGS) entry which is preliminary data.</text>
</comment>
<evidence type="ECO:0000313" key="4">
    <source>
        <dbReference type="Proteomes" id="UP000664534"/>
    </source>
</evidence>
<feature type="transmembrane region" description="Helical" evidence="2">
    <location>
        <begin position="68"/>
        <end position="89"/>
    </location>
</feature>
<evidence type="ECO:0000256" key="1">
    <source>
        <dbReference type="SAM" id="MobiDB-lite"/>
    </source>
</evidence>
<name>A0A8H3J1F8_9LECA</name>
<dbReference type="OrthoDB" id="5593235at2759"/>
<protein>
    <submittedName>
        <fullName evidence="3">Uncharacterized protein</fullName>
    </submittedName>
</protein>
<reference evidence="3" key="1">
    <citation type="submission" date="2021-03" db="EMBL/GenBank/DDBJ databases">
        <authorList>
            <person name="Tagirdzhanova G."/>
        </authorList>
    </citation>
    <scope>NUCLEOTIDE SEQUENCE</scope>
</reference>
<keyword evidence="2" id="KW-0812">Transmembrane</keyword>
<evidence type="ECO:0000256" key="2">
    <source>
        <dbReference type="SAM" id="Phobius"/>
    </source>
</evidence>
<dbReference type="AlphaFoldDB" id="A0A8H3J1F8"/>
<feature type="region of interest" description="Disordered" evidence="1">
    <location>
        <begin position="1"/>
        <end position="35"/>
    </location>
</feature>
<proteinExistence type="predicted"/>